<accession>A0A1I5P8Z5</accession>
<keyword evidence="3" id="KW-0503">Monooxygenase</keyword>
<dbReference type="PANTHER" id="PTHR43244">
    <property type="match status" value="1"/>
</dbReference>
<dbReference type="AlphaFoldDB" id="A0A1I5P8Z5"/>
<dbReference type="CDD" id="cd01097">
    <property type="entry name" value="Tetrahydromethanopterin_reductase"/>
    <property type="match status" value="1"/>
</dbReference>
<dbReference type="STRING" id="587909.SAMN05421810_102201"/>
<evidence type="ECO:0000256" key="1">
    <source>
        <dbReference type="ARBA" id="ARBA00023002"/>
    </source>
</evidence>
<dbReference type="GO" id="GO:0016705">
    <property type="term" value="F:oxidoreductase activity, acting on paired donors, with incorporation or reduction of molecular oxygen"/>
    <property type="evidence" value="ECO:0007669"/>
    <property type="project" value="InterPro"/>
</dbReference>
<dbReference type="InterPro" id="IPR036661">
    <property type="entry name" value="Luciferase-like_sf"/>
</dbReference>
<dbReference type="InterPro" id="IPR011251">
    <property type="entry name" value="Luciferase-like_dom"/>
</dbReference>
<organism evidence="3 4">
    <name type="scientific">Amycolatopsis arida</name>
    <dbReference type="NCBI Taxonomy" id="587909"/>
    <lineage>
        <taxon>Bacteria</taxon>
        <taxon>Bacillati</taxon>
        <taxon>Actinomycetota</taxon>
        <taxon>Actinomycetes</taxon>
        <taxon>Pseudonocardiales</taxon>
        <taxon>Pseudonocardiaceae</taxon>
        <taxon>Amycolatopsis</taxon>
    </lineage>
</organism>
<feature type="domain" description="Luciferase-like" evidence="2">
    <location>
        <begin position="43"/>
        <end position="329"/>
    </location>
</feature>
<proteinExistence type="predicted"/>
<keyword evidence="1" id="KW-0560">Oxidoreductase</keyword>
<dbReference type="PANTHER" id="PTHR43244:SF1">
    <property type="entry name" value="5,10-METHYLENETETRAHYDROMETHANOPTERIN REDUCTASE"/>
    <property type="match status" value="1"/>
</dbReference>
<dbReference type="Proteomes" id="UP000198727">
    <property type="component" value="Unassembled WGS sequence"/>
</dbReference>
<evidence type="ECO:0000313" key="4">
    <source>
        <dbReference type="Proteomes" id="UP000198727"/>
    </source>
</evidence>
<dbReference type="Pfam" id="PF00296">
    <property type="entry name" value="Bac_luciferase"/>
    <property type="match status" value="1"/>
</dbReference>
<sequence>MAVSTVAVPTLSMSTLSMSTVEEKEDAVTEPGPRLGVRVPRELPAARLVELARRAERTGLDEVWVVEDCFYAGALSTAATVLAATHRVTVGIGVLPAVARNPAIAAMELAALAELHPGRLVTGFGHGVPSWMRQIGAYPASPLAALEETLVAVRRLLAGERVSTEGRYVRLDGVELEFPPAVVPPVLAGVRGPKSLAVSGRAADGTVLAEPAAPEYVRAALEAVERGRSGPDVPARHTLVTYNWLALDDDPARARSRARADVAASLSPGAAPHLRPLPFGAELLDLLQPGGETVSPERLRPEWIDQLAVCGNLDRCVARVRELHAVGSDSVVLLPLLVEPEDVAVTAAGRIATALRNTGT</sequence>
<dbReference type="EMBL" id="FOWW01000002">
    <property type="protein sequence ID" value="SFP30584.1"/>
    <property type="molecule type" value="Genomic_DNA"/>
</dbReference>
<dbReference type="SUPFAM" id="SSF51679">
    <property type="entry name" value="Bacterial luciferase-like"/>
    <property type="match status" value="1"/>
</dbReference>
<keyword evidence="4" id="KW-1185">Reference proteome</keyword>
<name>A0A1I5P8Z5_9PSEU</name>
<evidence type="ECO:0000313" key="3">
    <source>
        <dbReference type="EMBL" id="SFP30584.1"/>
    </source>
</evidence>
<evidence type="ECO:0000259" key="2">
    <source>
        <dbReference type="Pfam" id="PF00296"/>
    </source>
</evidence>
<dbReference type="GO" id="GO:0004497">
    <property type="term" value="F:monooxygenase activity"/>
    <property type="evidence" value="ECO:0007669"/>
    <property type="project" value="UniProtKB-KW"/>
</dbReference>
<protein>
    <submittedName>
        <fullName evidence="3">Flavin-dependent oxidoreductase, luciferase family (Includes alkanesulfonate monooxygenase SsuD and methylene tetrahydromethanopterin reductase)</fullName>
    </submittedName>
</protein>
<gene>
    <name evidence="3" type="ORF">SAMN05421810_102201</name>
</gene>
<dbReference type="Gene3D" id="3.20.20.30">
    <property type="entry name" value="Luciferase-like domain"/>
    <property type="match status" value="1"/>
</dbReference>
<dbReference type="InterPro" id="IPR050564">
    <property type="entry name" value="F420-G6PD/mer"/>
</dbReference>
<reference evidence="4" key="1">
    <citation type="submission" date="2016-10" db="EMBL/GenBank/DDBJ databases">
        <authorList>
            <person name="Varghese N."/>
            <person name="Submissions S."/>
        </authorList>
    </citation>
    <scope>NUCLEOTIDE SEQUENCE [LARGE SCALE GENOMIC DNA]</scope>
    <source>
        <strain evidence="4">CGMCC 4.5579</strain>
    </source>
</reference>